<feature type="transmembrane region" description="Helical" evidence="1">
    <location>
        <begin position="12"/>
        <end position="31"/>
    </location>
</feature>
<dbReference type="AlphaFoldDB" id="A0A8H7CMA4"/>
<accession>A0A8H7CMA4</accession>
<evidence type="ECO:0000313" key="4">
    <source>
        <dbReference type="Proteomes" id="UP000620124"/>
    </source>
</evidence>
<dbReference type="OrthoDB" id="2686513at2759"/>
<reference evidence="3" key="1">
    <citation type="submission" date="2020-05" db="EMBL/GenBank/DDBJ databases">
        <title>Mycena genomes resolve the evolution of fungal bioluminescence.</title>
        <authorList>
            <person name="Tsai I.J."/>
        </authorList>
    </citation>
    <scope>NUCLEOTIDE SEQUENCE</scope>
    <source>
        <strain evidence="3">CCC161011</strain>
    </source>
</reference>
<keyword evidence="1" id="KW-0472">Membrane</keyword>
<evidence type="ECO:0000313" key="3">
    <source>
        <dbReference type="EMBL" id="KAF7341261.1"/>
    </source>
</evidence>
<proteinExistence type="predicted"/>
<feature type="transmembrane region" description="Helical" evidence="1">
    <location>
        <begin position="51"/>
        <end position="73"/>
    </location>
</feature>
<keyword evidence="1" id="KW-0812">Transmembrane</keyword>
<gene>
    <name evidence="3" type="ORF">MVEN_01861900</name>
</gene>
<feature type="transmembrane region" description="Helical" evidence="1">
    <location>
        <begin position="93"/>
        <end position="117"/>
    </location>
</feature>
<feature type="transmembrane region" description="Helical" evidence="1">
    <location>
        <begin position="137"/>
        <end position="156"/>
    </location>
</feature>
<protein>
    <recommendedName>
        <fullName evidence="2">DUF6533 domain-containing protein</fullName>
    </recommendedName>
</protein>
<comment type="caution">
    <text evidence="3">The sequence shown here is derived from an EMBL/GenBank/DDBJ whole genome shotgun (WGS) entry which is preliminary data.</text>
</comment>
<sequence length="324" mass="35805">MDGDNADPAYLGGELLLLNYLHVVGVVVLYYDHLITASKEVDLVWRRGKSLSSYCFFVNRYFAFVSGIPVAVIPFLAPSTETCHRLSLFREGAIVLTQLIAGGTTLSPAFISGFDAFRPTVIMIIRVYALFGRTRRVLWFMIATAASVVAVSLWSVSGQEGSRSTLIGGCHYSLTESTAYHLAGSWLALFCFDAIIFALTIYHAHYAHRWRIRQTNIHTLVVRDGAMYFGVLALANLANIATYYFVEYWPYLPGALATFANCISVTMISRLLLNLHEHASAGILTEPADPHAHLSSVDGEPMTEVDETNRRILNDLGGLRSAVM</sequence>
<keyword evidence="4" id="KW-1185">Reference proteome</keyword>
<dbReference type="Pfam" id="PF20151">
    <property type="entry name" value="DUF6533"/>
    <property type="match status" value="1"/>
</dbReference>
<evidence type="ECO:0000256" key="1">
    <source>
        <dbReference type="SAM" id="Phobius"/>
    </source>
</evidence>
<organism evidence="3 4">
    <name type="scientific">Mycena venus</name>
    <dbReference type="NCBI Taxonomy" id="2733690"/>
    <lineage>
        <taxon>Eukaryota</taxon>
        <taxon>Fungi</taxon>
        <taxon>Dikarya</taxon>
        <taxon>Basidiomycota</taxon>
        <taxon>Agaricomycotina</taxon>
        <taxon>Agaricomycetes</taxon>
        <taxon>Agaricomycetidae</taxon>
        <taxon>Agaricales</taxon>
        <taxon>Marasmiineae</taxon>
        <taxon>Mycenaceae</taxon>
        <taxon>Mycena</taxon>
    </lineage>
</organism>
<dbReference type="InterPro" id="IPR045340">
    <property type="entry name" value="DUF6533"/>
</dbReference>
<feature type="transmembrane region" description="Helical" evidence="1">
    <location>
        <begin position="251"/>
        <end position="273"/>
    </location>
</feature>
<feature type="domain" description="DUF6533" evidence="2">
    <location>
        <begin position="20"/>
        <end position="65"/>
    </location>
</feature>
<evidence type="ECO:0000259" key="2">
    <source>
        <dbReference type="Pfam" id="PF20151"/>
    </source>
</evidence>
<keyword evidence="1" id="KW-1133">Transmembrane helix</keyword>
<dbReference type="Proteomes" id="UP000620124">
    <property type="component" value="Unassembled WGS sequence"/>
</dbReference>
<name>A0A8H7CMA4_9AGAR</name>
<feature type="transmembrane region" description="Helical" evidence="1">
    <location>
        <begin position="183"/>
        <end position="204"/>
    </location>
</feature>
<dbReference type="EMBL" id="JACAZI010000018">
    <property type="protein sequence ID" value="KAF7341261.1"/>
    <property type="molecule type" value="Genomic_DNA"/>
</dbReference>
<feature type="transmembrane region" description="Helical" evidence="1">
    <location>
        <begin position="225"/>
        <end position="245"/>
    </location>
</feature>